<dbReference type="InterPro" id="IPR025295">
    <property type="entry name" value="eCIS_core_dom"/>
</dbReference>
<organism evidence="3 4">
    <name type="scientific">Pseudomonas cuatrocienegasensis</name>
    <dbReference type="NCBI Taxonomy" id="543360"/>
    <lineage>
        <taxon>Bacteria</taxon>
        <taxon>Pseudomonadati</taxon>
        <taxon>Pseudomonadota</taxon>
        <taxon>Gammaproteobacteria</taxon>
        <taxon>Pseudomonadales</taxon>
        <taxon>Pseudomonadaceae</taxon>
        <taxon>Pseudomonas</taxon>
    </lineage>
</organism>
<evidence type="ECO:0000313" key="4">
    <source>
        <dbReference type="Proteomes" id="UP000198512"/>
    </source>
</evidence>
<comment type="caution">
    <text evidence="3">The sequence shown here is derived from an EMBL/GenBank/DDBJ whole genome shotgun (WGS) entry which is preliminary data.</text>
</comment>
<feature type="domain" description="eCIS core" evidence="2">
    <location>
        <begin position="78"/>
        <end position="158"/>
    </location>
</feature>
<proteinExistence type="predicted"/>
<sequence length="205" mass="22597">MRKWWFGMVFGALCNALALAAPVCPAGQQPICVLVCFCAPGTPETEVMAEQVSQAAAVALQQWLLRAREVAVARGVQPMPLHIRVQLEPFYPAHVLNAARYRVGGAEELNAANAVLQNPDVSAVTLVDVVIFRHAADAEDNLVLWVHELTHVEQYQQWGVAQFAARYIRDYQSIEAPAYTKQREVAEALGLTSGRMPEPLPLLQQ</sequence>
<protein>
    <recommendedName>
        <fullName evidence="2">eCIS core domain-containing protein</fullName>
    </recommendedName>
</protein>
<feature type="chain" id="PRO_5045502928" description="eCIS core domain-containing protein" evidence="1">
    <location>
        <begin position="21"/>
        <end position="205"/>
    </location>
</feature>
<dbReference type="Proteomes" id="UP000198512">
    <property type="component" value="Unassembled WGS sequence"/>
</dbReference>
<evidence type="ECO:0000256" key="1">
    <source>
        <dbReference type="SAM" id="SignalP"/>
    </source>
</evidence>
<keyword evidence="1" id="KW-0732">Signal</keyword>
<dbReference type="Pfam" id="PF13699">
    <property type="entry name" value="eCIS_core"/>
    <property type="match status" value="1"/>
</dbReference>
<accession>A0ABY1B820</accession>
<feature type="signal peptide" evidence="1">
    <location>
        <begin position="1"/>
        <end position="20"/>
    </location>
</feature>
<evidence type="ECO:0000313" key="3">
    <source>
        <dbReference type="EMBL" id="SEQ19200.1"/>
    </source>
</evidence>
<name>A0ABY1B820_9PSED</name>
<keyword evidence="4" id="KW-1185">Reference proteome</keyword>
<reference evidence="3 4" key="1">
    <citation type="submission" date="2016-10" db="EMBL/GenBank/DDBJ databases">
        <authorList>
            <person name="Varghese N."/>
            <person name="Submissions S."/>
        </authorList>
    </citation>
    <scope>NUCLEOTIDE SEQUENCE [LARGE SCALE GENOMIC DNA]</scope>
    <source>
        <strain evidence="3 4">CIP 109853</strain>
    </source>
</reference>
<gene>
    <name evidence="3" type="ORF">SAMN05216600_10435</name>
</gene>
<dbReference type="EMBL" id="FOFP01000004">
    <property type="protein sequence ID" value="SEQ19200.1"/>
    <property type="molecule type" value="Genomic_DNA"/>
</dbReference>
<evidence type="ECO:0000259" key="2">
    <source>
        <dbReference type="Pfam" id="PF13699"/>
    </source>
</evidence>